<comment type="caution">
    <text evidence="1">The sequence shown here is derived from an EMBL/GenBank/DDBJ whole genome shotgun (WGS) entry which is preliminary data.</text>
</comment>
<dbReference type="PROSITE" id="PS51257">
    <property type="entry name" value="PROKAR_LIPOPROTEIN"/>
    <property type="match status" value="1"/>
</dbReference>
<dbReference type="Proteomes" id="UP000499080">
    <property type="component" value="Unassembled WGS sequence"/>
</dbReference>
<dbReference type="EMBL" id="BGPR01080731">
    <property type="protein sequence ID" value="GBL80006.1"/>
    <property type="molecule type" value="Genomic_DNA"/>
</dbReference>
<sequence>MSSCTKKVKVTPQNSKFVNRLQKLHLFLHVISGCDTTSNSREALELQAELFNCNEYLQNIPKIFNNNPKSTYDDIEQTGERFIIILYNNMKKTA</sequence>
<evidence type="ECO:0000313" key="1">
    <source>
        <dbReference type="EMBL" id="GBL80006.1"/>
    </source>
</evidence>
<gene>
    <name evidence="1" type="ORF">AVEN_97500_1</name>
</gene>
<keyword evidence="2" id="KW-1185">Reference proteome</keyword>
<reference evidence="1 2" key="1">
    <citation type="journal article" date="2019" name="Sci. Rep.">
        <title>Orb-weaving spider Araneus ventricosus genome elucidates the spidroin gene catalogue.</title>
        <authorList>
            <person name="Kono N."/>
            <person name="Nakamura H."/>
            <person name="Ohtoshi R."/>
            <person name="Moran D.A.P."/>
            <person name="Shinohara A."/>
            <person name="Yoshida Y."/>
            <person name="Fujiwara M."/>
            <person name="Mori M."/>
            <person name="Tomita M."/>
            <person name="Arakawa K."/>
        </authorList>
    </citation>
    <scope>NUCLEOTIDE SEQUENCE [LARGE SCALE GENOMIC DNA]</scope>
</reference>
<organism evidence="1 2">
    <name type="scientific">Araneus ventricosus</name>
    <name type="common">Orbweaver spider</name>
    <name type="synonym">Epeira ventricosa</name>
    <dbReference type="NCBI Taxonomy" id="182803"/>
    <lineage>
        <taxon>Eukaryota</taxon>
        <taxon>Metazoa</taxon>
        <taxon>Ecdysozoa</taxon>
        <taxon>Arthropoda</taxon>
        <taxon>Chelicerata</taxon>
        <taxon>Arachnida</taxon>
        <taxon>Araneae</taxon>
        <taxon>Araneomorphae</taxon>
        <taxon>Entelegynae</taxon>
        <taxon>Araneoidea</taxon>
        <taxon>Araneidae</taxon>
        <taxon>Araneus</taxon>
    </lineage>
</organism>
<accession>A0A4Y2AL70</accession>
<name>A0A4Y2AL70_ARAVE</name>
<evidence type="ECO:0000313" key="2">
    <source>
        <dbReference type="Proteomes" id="UP000499080"/>
    </source>
</evidence>
<protein>
    <submittedName>
        <fullName evidence="1">Uncharacterized protein</fullName>
    </submittedName>
</protein>
<dbReference type="AlphaFoldDB" id="A0A4Y2AL70"/>
<proteinExistence type="predicted"/>